<reference evidence="2" key="2">
    <citation type="journal article" date="2023" name="Science">
        <title>Genomic signatures of disease resistance in endangered staghorn corals.</title>
        <authorList>
            <person name="Vollmer S.V."/>
            <person name="Selwyn J.D."/>
            <person name="Despard B.A."/>
            <person name="Roesel C.L."/>
        </authorList>
    </citation>
    <scope>NUCLEOTIDE SEQUENCE</scope>
    <source>
        <strain evidence="2">K2</strain>
    </source>
</reference>
<name>A0AAD9QAZ0_ACRCE</name>
<dbReference type="Proteomes" id="UP001249851">
    <property type="component" value="Unassembled WGS sequence"/>
</dbReference>
<evidence type="ECO:0000256" key="1">
    <source>
        <dbReference type="SAM" id="MobiDB-lite"/>
    </source>
</evidence>
<keyword evidence="3" id="KW-1185">Reference proteome</keyword>
<proteinExistence type="predicted"/>
<dbReference type="AlphaFoldDB" id="A0AAD9QAZ0"/>
<gene>
    <name evidence="2" type="ORF">P5673_019851</name>
</gene>
<dbReference type="EMBL" id="JARQWQ010000047">
    <property type="protein sequence ID" value="KAK2557874.1"/>
    <property type="molecule type" value="Genomic_DNA"/>
</dbReference>
<reference evidence="2" key="1">
    <citation type="journal article" date="2023" name="G3 (Bethesda)">
        <title>Whole genome assembly and annotation of the endangered Caribbean coral Acropora cervicornis.</title>
        <authorList>
            <person name="Selwyn J.D."/>
            <person name="Vollmer S.V."/>
        </authorList>
    </citation>
    <scope>NUCLEOTIDE SEQUENCE</scope>
    <source>
        <strain evidence="2">K2</strain>
    </source>
</reference>
<feature type="region of interest" description="Disordered" evidence="1">
    <location>
        <begin position="47"/>
        <end position="70"/>
    </location>
</feature>
<organism evidence="2 3">
    <name type="scientific">Acropora cervicornis</name>
    <name type="common">Staghorn coral</name>
    <dbReference type="NCBI Taxonomy" id="6130"/>
    <lineage>
        <taxon>Eukaryota</taxon>
        <taxon>Metazoa</taxon>
        <taxon>Cnidaria</taxon>
        <taxon>Anthozoa</taxon>
        <taxon>Hexacorallia</taxon>
        <taxon>Scleractinia</taxon>
        <taxon>Astrocoeniina</taxon>
        <taxon>Acroporidae</taxon>
        <taxon>Acropora</taxon>
    </lineage>
</organism>
<accession>A0AAD9QAZ0</accession>
<sequence>MKKLQGAQSYVYNIMDKLAPVREARAQKDDNWEEWGLEEVVENLQKYTDRNRLPDTHTPSNEVEKPVANQ</sequence>
<evidence type="ECO:0000313" key="3">
    <source>
        <dbReference type="Proteomes" id="UP001249851"/>
    </source>
</evidence>
<protein>
    <submittedName>
        <fullName evidence="2">Uncharacterized protein</fullName>
    </submittedName>
</protein>
<evidence type="ECO:0000313" key="2">
    <source>
        <dbReference type="EMBL" id="KAK2557874.1"/>
    </source>
</evidence>
<comment type="caution">
    <text evidence="2">The sequence shown here is derived from an EMBL/GenBank/DDBJ whole genome shotgun (WGS) entry which is preliminary data.</text>
</comment>